<keyword evidence="6" id="KW-1185">Reference proteome</keyword>
<dbReference type="InterPro" id="IPR002227">
    <property type="entry name" value="Tyrosinase_Cu-bd"/>
</dbReference>
<feature type="domain" description="Tyrosinase copper-binding" evidence="4">
    <location>
        <begin position="260"/>
        <end position="271"/>
    </location>
</feature>
<accession>A8P1Q9</accession>
<feature type="region of interest" description="Disordered" evidence="3">
    <location>
        <begin position="134"/>
        <end position="157"/>
    </location>
</feature>
<proteinExistence type="predicted"/>
<dbReference type="InParanoid" id="A8P1Q9"/>
<organism evidence="5 6">
    <name type="scientific">Coprinopsis cinerea (strain Okayama-7 / 130 / ATCC MYA-4618 / FGSC 9003)</name>
    <name type="common">Inky cap fungus</name>
    <name type="synonym">Hormographiella aspergillata</name>
    <dbReference type="NCBI Taxonomy" id="240176"/>
    <lineage>
        <taxon>Eukaryota</taxon>
        <taxon>Fungi</taxon>
        <taxon>Dikarya</taxon>
        <taxon>Basidiomycota</taxon>
        <taxon>Agaricomycotina</taxon>
        <taxon>Agaricomycetes</taxon>
        <taxon>Agaricomycetidae</taxon>
        <taxon>Agaricales</taxon>
        <taxon>Agaricineae</taxon>
        <taxon>Psathyrellaceae</taxon>
        <taxon>Coprinopsis</taxon>
    </lineage>
</organism>
<evidence type="ECO:0000259" key="4">
    <source>
        <dbReference type="PROSITE" id="PS00498"/>
    </source>
</evidence>
<dbReference type="OMA" id="RSEMWDA"/>
<keyword evidence="2" id="KW-0186">Copper</keyword>
<keyword evidence="1" id="KW-0479">Metal-binding</keyword>
<dbReference type="OrthoDB" id="6132182at2759"/>
<dbReference type="EMBL" id="AACS02000013">
    <property type="protein sequence ID" value="EAU83732.2"/>
    <property type="molecule type" value="Genomic_DNA"/>
</dbReference>
<evidence type="ECO:0000256" key="1">
    <source>
        <dbReference type="ARBA" id="ARBA00022723"/>
    </source>
</evidence>
<evidence type="ECO:0000313" key="6">
    <source>
        <dbReference type="Proteomes" id="UP000001861"/>
    </source>
</evidence>
<evidence type="ECO:0000313" key="5">
    <source>
        <dbReference type="EMBL" id="EAU83732.2"/>
    </source>
</evidence>
<dbReference type="Proteomes" id="UP000001861">
    <property type="component" value="Unassembled WGS sequence"/>
</dbReference>
<dbReference type="PROSITE" id="PS00498">
    <property type="entry name" value="TYROSINASE_2"/>
    <property type="match status" value="1"/>
</dbReference>
<evidence type="ECO:0000256" key="2">
    <source>
        <dbReference type="ARBA" id="ARBA00023008"/>
    </source>
</evidence>
<sequence>MGYLKLGGPDSVNKCESIEVRQEWRDLTVEQRLDYIRAVKCLQSTPSNNPTPREAVKTRYDQFQAAHFDLAMVVHRVGQFLPWHRHFVTLYSKALKEECGYKGPPTYWDWTRDADAPGLLADAPVFDDVIGFGGNGVPGTSEPPPPSPGSSLPALPGFPAGPKAPEGCVQTGPFKDHLVNFGPGATISAPRCLIRGIYEDVRDNMNRTSIAVLLSQTNFEDFRNFVEIQGPPLPLGAGVHWAGHAVVGGMMMDGYAAPGDPLFYLHHGNLDRIWWKWQMADPKNRLYAISGPADWPATGRNVTLDLELPYATVGEPIAVREVMDTQAYPGCFTYPE</sequence>
<name>A8P1Q9_COPC7</name>
<dbReference type="GeneID" id="6014724"/>
<dbReference type="HOGENOM" id="CLU_035914_2_0_1"/>
<dbReference type="RefSeq" id="XP_001838155.2">
    <property type="nucleotide sequence ID" value="XM_001838103.2"/>
</dbReference>
<protein>
    <recommendedName>
        <fullName evidence="4">Tyrosinase copper-binding domain-containing protein</fullName>
    </recommendedName>
</protein>
<dbReference type="AlphaFoldDB" id="A8P1Q9"/>
<evidence type="ECO:0000256" key="3">
    <source>
        <dbReference type="SAM" id="MobiDB-lite"/>
    </source>
</evidence>
<gene>
    <name evidence="5" type="ORF">CC1G_05636</name>
</gene>
<dbReference type="eggNOG" id="ENOG502RM4B">
    <property type="taxonomic scope" value="Eukaryota"/>
</dbReference>
<reference evidence="5 6" key="1">
    <citation type="journal article" date="2010" name="Proc. Natl. Acad. Sci. U.S.A.">
        <title>Insights into evolution of multicellular fungi from the assembled chromosomes of the mushroom Coprinopsis cinerea (Coprinus cinereus).</title>
        <authorList>
            <person name="Stajich J.E."/>
            <person name="Wilke S.K."/>
            <person name="Ahren D."/>
            <person name="Au C.H."/>
            <person name="Birren B.W."/>
            <person name="Borodovsky M."/>
            <person name="Burns C."/>
            <person name="Canback B."/>
            <person name="Casselton L.A."/>
            <person name="Cheng C.K."/>
            <person name="Deng J."/>
            <person name="Dietrich F.S."/>
            <person name="Fargo D.C."/>
            <person name="Farman M.L."/>
            <person name="Gathman A.C."/>
            <person name="Goldberg J."/>
            <person name="Guigo R."/>
            <person name="Hoegger P.J."/>
            <person name="Hooker J.B."/>
            <person name="Huggins A."/>
            <person name="James T.Y."/>
            <person name="Kamada T."/>
            <person name="Kilaru S."/>
            <person name="Kodira C."/>
            <person name="Kues U."/>
            <person name="Kupfer D."/>
            <person name="Kwan H.S."/>
            <person name="Lomsadze A."/>
            <person name="Li W."/>
            <person name="Lilly W.W."/>
            <person name="Ma L.J."/>
            <person name="Mackey A.J."/>
            <person name="Manning G."/>
            <person name="Martin F."/>
            <person name="Muraguchi H."/>
            <person name="Natvig D.O."/>
            <person name="Palmerini H."/>
            <person name="Ramesh M.A."/>
            <person name="Rehmeyer C.J."/>
            <person name="Roe B.A."/>
            <person name="Shenoy N."/>
            <person name="Stanke M."/>
            <person name="Ter-Hovhannisyan V."/>
            <person name="Tunlid A."/>
            <person name="Velagapudi R."/>
            <person name="Vision T.J."/>
            <person name="Zeng Q."/>
            <person name="Zolan M.E."/>
            <person name="Pukkila P.J."/>
        </authorList>
    </citation>
    <scope>NUCLEOTIDE SEQUENCE [LARGE SCALE GENOMIC DNA]</scope>
    <source>
        <strain evidence="6">Okayama-7 / 130 / ATCC MYA-4618 / FGSC 9003</strain>
    </source>
</reference>
<dbReference type="STRING" id="240176.A8P1Q9"/>
<dbReference type="GO" id="GO:0046872">
    <property type="term" value="F:metal ion binding"/>
    <property type="evidence" value="ECO:0007669"/>
    <property type="project" value="UniProtKB-KW"/>
</dbReference>
<comment type="caution">
    <text evidence="5">The sequence shown here is derived from an EMBL/GenBank/DDBJ whole genome shotgun (WGS) entry which is preliminary data.</text>
</comment>
<dbReference type="InterPro" id="IPR008922">
    <property type="entry name" value="Di-copper_centre_dom_sf"/>
</dbReference>
<dbReference type="KEGG" id="cci:CC1G_05636"/>
<dbReference type="SUPFAM" id="SSF48056">
    <property type="entry name" value="Di-copper centre-containing domain"/>
    <property type="match status" value="1"/>
</dbReference>
<dbReference type="Gene3D" id="1.10.1280.10">
    <property type="entry name" value="Di-copper center containing domain from catechol oxidase"/>
    <property type="match status" value="1"/>
</dbReference>
<dbReference type="GO" id="GO:0016491">
    <property type="term" value="F:oxidoreductase activity"/>
    <property type="evidence" value="ECO:0007669"/>
    <property type="project" value="InterPro"/>
</dbReference>
<dbReference type="PRINTS" id="PR00092">
    <property type="entry name" value="TYROSINASE"/>
</dbReference>
<dbReference type="VEuPathDB" id="FungiDB:CC1G_05636"/>
<dbReference type="PANTHER" id="PTHR11474:SF126">
    <property type="entry name" value="TYROSINASE-LIKE PROTEIN TYR-1-RELATED"/>
    <property type="match status" value="1"/>
</dbReference>
<dbReference type="InterPro" id="IPR050316">
    <property type="entry name" value="Tyrosinase/Hemocyanin"/>
</dbReference>
<dbReference type="Pfam" id="PF00264">
    <property type="entry name" value="Tyrosinase"/>
    <property type="match status" value="1"/>
</dbReference>
<dbReference type="PANTHER" id="PTHR11474">
    <property type="entry name" value="TYROSINASE FAMILY MEMBER"/>
    <property type="match status" value="1"/>
</dbReference>